<protein>
    <submittedName>
        <fullName evidence="1">Hemin ABC transporter permease protein</fullName>
    </submittedName>
</protein>
<proteinExistence type="predicted"/>
<evidence type="ECO:0000313" key="1">
    <source>
        <dbReference type="EMBL" id="GAL28062.1"/>
    </source>
</evidence>
<name>A0ABQ0JH12_9VIBR</name>
<comment type="caution">
    <text evidence="1">The sequence shown here is derived from an EMBL/GenBank/DDBJ whole genome shotgun (WGS) entry which is preliminary data.</text>
</comment>
<sequence length="50" mass="5730">MNITFWDSVTSLTTRSNDLAPHINLVIQDIRLPRTVLCMLIGAIWQYVAQ</sequence>
<gene>
    <name evidence="1" type="ORF">JCM19239_6774</name>
</gene>
<dbReference type="Proteomes" id="UP000029223">
    <property type="component" value="Unassembled WGS sequence"/>
</dbReference>
<organism evidence="1 2">
    <name type="scientific">Vibrio variabilis</name>
    <dbReference type="NCBI Taxonomy" id="990271"/>
    <lineage>
        <taxon>Bacteria</taxon>
        <taxon>Pseudomonadati</taxon>
        <taxon>Pseudomonadota</taxon>
        <taxon>Gammaproteobacteria</taxon>
        <taxon>Vibrionales</taxon>
        <taxon>Vibrionaceae</taxon>
        <taxon>Vibrio</taxon>
    </lineage>
</organism>
<dbReference type="EMBL" id="BBMS01000037">
    <property type="protein sequence ID" value="GAL28062.1"/>
    <property type="molecule type" value="Genomic_DNA"/>
</dbReference>
<evidence type="ECO:0000313" key="2">
    <source>
        <dbReference type="Proteomes" id="UP000029223"/>
    </source>
</evidence>
<accession>A0ABQ0JH12</accession>
<keyword evidence="2" id="KW-1185">Reference proteome</keyword>
<reference evidence="2" key="1">
    <citation type="submission" date="2014-09" db="EMBL/GenBank/DDBJ databases">
        <title>Vibrio variabilis JCM 19239. (C206) whole genome shotgun sequence.</title>
        <authorList>
            <person name="Sawabe T."/>
            <person name="Meirelles P."/>
            <person name="Nakanishi M."/>
            <person name="Sayaka M."/>
            <person name="Hattori M."/>
            <person name="Ohkuma M."/>
        </authorList>
    </citation>
    <scope>NUCLEOTIDE SEQUENCE [LARGE SCALE GENOMIC DNA]</scope>
    <source>
        <strain evidence="2">JCM 19239</strain>
    </source>
</reference>